<dbReference type="Pfam" id="PF00440">
    <property type="entry name" value="TetR_N"/>
    <property type="match status" value="1"/>
</dbReference>
<proteinExistence type="predicted"/>
<feature type="domain" description="HTH tetR-type" evidence="3">
    <location>
        <begin position="1"/>
        <end position="56"/>
    </location>
</feature>
<comment type="caution">
    <text evidence="4">The sequence shown here is derived from an EMBL/GenBank/DDBJ whole genome shotgun (WGS) entry which is preliminary data.</text>
</comment>
<dbReference type="InterPro" id="IPR009057">
    <property type="entry name" value="Homeodomain-like_sf"/>
</dbReference>
<dbReference type="EMBL" id="BMIO01000005">
    <property type="protein sequence ID" value="GGD45158.1"/>
    <property type="molecule type" value="Genomic_DNA"/>
</dbReference>
<dbReference type="Gene3D" id="1.10.357.10">
    <property type="entry name" value="Tetracycline Repressor, domain 2"/>
    <property type="match status" value="1"/>
</dbReference>
<evidence type="ECO:0000259" key="3">
    <source>
        <dbReference type="PROSITE" id="PS50977"/>
    </source>
</evidence>
<sequence length="189" mass="19608">MALDAALQILIESGPQAVTLKAVAGKVGRTHSNLLHHFGSADGLQKALAGHLASAVCETIGKAVQARRAGQGSAREIVDLVFDAFGVQGAGALANWMAVTGNRDALDPIFDAIHGLLDQIGPAGEDWKKVREATMTLVLQALGESMIGNTLADSLDLPHGYARDLATRQLVAILPRGEDTGGAKEALAD</sequence>
<evidence type="ECO:0000313" key="4">
    <source>
        <dbReference type="EMBL" id="GGD45158.1"/>
    </source>
</evidence>
<evidence type="ECO:0000313" key="5">
    <source>
        <dbReference type="Proteomes" id="UP000598997"/>
    </source>
</evidence>
<keyword evidence="1 2" id="KW-0238">DNA-binding</keyword>
<organism evidence="4 5">
    <name type="scientific">Croceicoccus pelagius</name>
    <dbReference type="NCBI Taxonomy" id="1703341"/>
    <lineage>
        <taxon>Bacteria</taxon>
        <taxon>Pseudomonadati</taxon>
        <taxon>Pseudomonadota</taxon>
        <taxon>Alphaproteobacteria</taxon>
        <taxon>Sphingomonadales</taxon>
        <taxon>Erythrobacteraceae</taxon>
        <taxon>Croceicoccus</taxon>
    </lineage>
</organism>
<reference evidence="4 5" key="1">
    <citation type="journal article" date="2014" name="Int. J. Syst. Evol. Microbiol.">
        <title>Complete genome sequence of Corynebacterium casei LMG S-19264T (=DSM 44701T), isolated from a smear-ripened cheese.</title>
        <authorList>
            <consortium name="US DOE Joint Genome Institute (JGI-PGF)"/>
            <person name="Walter F."/>
            <person name="Albersmeier A."/>
            <person name="Kalinowski J."/>
            <person name="Ruckert C."/>
        </authorList>
    </citation>
    <scope>NUCLEOTIDE SEQUENCE [LARGE SCALE GENOMIC DNA]</scope>
    <source>
        <strain evidence="4 5">CGMCC 1.15358</strain>
    </source>
</reference>
<dbReference type="Proteomes" id="UP000598997">
    <property type="component" value="Unassembled WGS sequence"/>
</dbReference>
<dbReference type="GO" id="GO:0003677">
    <property type="term" value="F:DNA binding"/>
    <property type="evidence" value="ECO:0007669"/>
    <property type="project" value="UniProtKB-UniRule"/>
</dbReference>
<evidence type="ECO:0000256" key="2">
    <source>
        <dbReference type="PROSITE-ProRule" id="PRU00335"/>
    </source>
</evidence>
<protein>
    <submittedName>
        <fullName evidence="4">TetR family transcriptional regulator</fullName>
    </submittedName>
</protein>
<evidence type="ECO:0000256" key="1">
    <source>
        <dbReference type="ARBA" id="ARBA00023125"/>
    </source>
</evidence>
<gene>
    <name evidence="4" type="ORF">GCM10010989_19100</name>
</gene>
<dbReference type="AlphaFoldDB" id="A0A917DKV8"/>
<keyword evidence="5" id="KW-1185">Reference proteome</keyword>
<accession>A0A917DKV8</accession>
<dbReference type="OrthoDB" id="5526106at2"/>
<dbReference type="PROSITE" id="PS50977">
    <property type="entry name" value="HTH_TETR_2"/>
    <property type="match status" value="1"/>
</dbReference>
<dbReference type="SUPFAM" id="SSF46689">
    <property type="entry name" value="Homeodomain-like"/>
    <property type="match status" value="1"/>
</dbReference>
<feature type="DNA-binding region" description="H-T-H motif" evidence="2">
    <location>
        <begin position="19"/>
        <end position="38"/>
    </location>
</feature>
<dbReference type="InterPro" id="IPR001647">
    <property type="entry name" value="HTH_TetR"/>
</dbReference>
<name>A0A917DKV8_9SPHN</name>